<evidence type="ECO:0000256" key="6">
    <source>
        <dbReference type="ARBA" id="ARBA00022840"/>
    </source>
</evidence>
<feature type="binding site" evidence="9">
    <location>
        <position position="218"/>
    </location>
    <ligand>
        <name>Zn(2+)</name>
        <dbReference type="ChEBI" id="CHEBI:29105"/>
    </ligand>
</feature>
<reference evidence="11 12" key="1">
    <citation type="journal article" date="2016" name="Nat. Commun.">
        <title>Thousands of microbial genomes shed light on interconnected biogeochemical processes in an aquifer system.</title>
        <authorList>
            <person name="Anantharaman K."/>
            <person name="Brown C.T."/>
            <person name="Hug L.A."/>
            <person name="Sharon I."/>
            <person name="Castelle C.J."/>
            <person name="Probst A.J."/>
            <person name="Thomas B.C."/>
            <person name="Singh A."/>
            <person name="Wilkins M.J."/>
            <person name="Karaoz U."/>
            <person name="Brodie E.L."/>
            <person name="Williams K.H."/>
            <person name="Hubbard S.S."/>
            <person name="Banfield J.F."/>
        </authorList>
    </citation>
    <scope>NUCLEOTIDE SEQUENCE [LARGE SCALE GENOMIC DNA]</scope>
</reference>
<name>A0A1F5JGK4_9BACT</name>
<comment type="subcellular location">
    <subcellularLocation>
        <location evidence="9">Cytoplasm</location>
    </subcellularLocation>
</comment>
<feature type="short sequence motif" description="'HIGH' region" evidence="9">
    <location>
        <begin position="29"/>
        <end position="39"/>
    </location>
</feature>
<dbReference type="EMBL" id="MFCP01000031">
    <property type="protein sequence ID" value="OGE27746.1"/>
    <property type="molecule type" value="Genomic_DNA"/>
</dbReference>
<gene>
    <name evidence="9" type="primary">cysS</name>
    <name evidence="11" type="ORF">A2867_04500</name>
</gene>
<feature type="binding site" evidence="9">
    <location>
        <position position="279"/>
    </location>
    <ligand>
        <name>ATP</name>
        <dbReference type="ChEBI" id="CHEBI:30616"/>
    </ligand>
</feature>
<feature type="short sequence motif" description="'KMSKS' region" evidence="9">
    <location>
        <begin position="276"/>
        <end position="280"/>
    </location>
</feature>
<keyword evidence="4 9" id="KW-0547">Nucleotide-binding</keyword>
<comment type="caution">
    <text evidence="11">The sequence shown here is derived from an EMBL/GenBank/DDBJ whole genome shotgun (WGS) entry which is preliminary data.</text>
</comment>
<keyword evidence="6 9" id="KW-0067">ATP-binding</keyword>
<feature type="binding site" evidence="9">
    <location>
        <position position="243"/>
    </location>
    <ligand>
        <name>Zn(2+)</name>
        <dbReference type="ChEBI" id="CHEBI:29105"/>
    </ligand>
</feature>
<dbReference type="PANTHER" id="PTHR10890">
    <property type="entry name" value="CYSTEINYL-TRNA SYNTHETASE"/>
    <property type="match status" value="1"/>
</dbReference>
<protein>
    <recommendedName>
        <fullName evidence="9">Cysteine--tRNA ligase</fullName>
        <ecNumber evidence="9">6.1.1.16</ecNumber>
    </recommendedName>
    <alternativeName>
        <fullName evidence="9">Cysteinyl-tRNA synthetase</fullName>
        <shortName evidence="9">CysRS</shortName>
    </alternativeName>
</protein>
<feature type="binding site" evidence="9">
    <location>
        <position position="247"/>
    </location>
    <ligand>
        <name>Zn(2+)</name>
        <dbReference type="ChEBI" id="CHEBI:29105"/>
    </ligand>
</feature>
<keyword evidence="5 9" id="KW-0862">Zinc</keyword>
<keyword evidence="8 9" id="KW-0030">Aminoacyl-tRNA synthetase</keyword>
<dbReference type="SUPFAM" id="SSF52374">
    <property type="entry name" value="Nucleotidylyl transferase"/>
    <property type="match status" value="1"/>
</dbReference>
<dbReference type="GO" id="GO:0004817">
    <property type="term" value="F:cysteine-tRNA ligase activity"/>
    <property type="evidence" value="ECO:0007669"/>
    <property type="project" value="UniProtKB-UniRule"/>
</dbReference>
<keyword evidence="2 9" id="KW-0436">Ligase</keyword>
<dbReference type="AlphaFoldDB" id="A0A1F5JGK4"/>
<comment type="catalytic activity">
    <reaction evidence="9">
        <text>tRNA(Cys) + L-cysteine + ATP = L-cysteinyl-tRNA(Cys) + AMP + diphosphate</text>
        <dbReference type="Rhea" id="RHEA:17773"/>
        <dbReference type="Rhea" id="RHEA-COMP:9661"/>
        <dbReference type="Rhea" id="RHEA-COMP:9679"/>
        <dbReference type="ChEBI" id="CHEBI:30616"/>
        <dbReference type="ChEBI" id="CHEBI:33019"/>
        <dbReference type="ChEBI" id="CHEBI:35235"/>
        <dbReference type="ChEBI" id="CHEBI:78442"/>
        <dbReference type="ChEBI" id="CHEBI:78517"/>
        <dbReference type="ChEBI" id="CHEBI:456215"/>
        <dbReference type="EC" id="6.1.1.16"/>
    </reaction>
</comment>
<evidence type="ECO:0000256" key="8">
    <source>
        <dbReference type="ARBA" id="ARBA00023146"/>
    </source>
</evidence>
<evidence type="ECO:0000256" key="1">
    <source>
        <dbReference type="ARBA" id="ARBA00011245"/>
    </source>
</evidence>
<dbReference type="InterPro" id="IPR015803">
    <property type="entry name" value="Cys-tRNA-ligase"/>
</dbReference>
<keyword evidence="9" id="KW-0963">Cytoplasm</keyword>
<dbReference type="HAMAP" id="MF_00041">
    <property type="entry name" value="Cys_tRNA_synth"/>
    <property type="match status" value="1"/>
</dbReference>
<accession>A0A1F5JGK4</accession>
<dbReference type="PANTHER" id="PTHR10890:SF3">
    <property type="entry name" value="CYSTEINE--TRNA LIGASE, CYTOPLASMIC"/>
    <property type="match status" value="1"/>
</dbReference>
<dbReference type="GO" id="GO:0005829">
    <property type="term" value="C:cytosol"/>
    <property type="evidence" value="ECO:0007669"/>
    <property type="project" value="TreeGrafter"/>
</dbReference>
<sequence length="393" mass="45508">MTIYNSLSGKLEEFKPLKDKKVTIYVCGITPYDTTHLGHAFTYISFDVLIRYLRFLGFNVSYAQNVTDVNDRDHDILDRAKEQHVSWKKLADFWTRKFLNDMHALNWIHPHHFAKASRHTHHMVDLIRELLDKKLAYQKNGSVYLDTAKFPDYGKLSKLKTDEMFKVSRDFEEDLQCPEKRHPLDVTLWRASTPDQPKHIPSFNSPFGKGRPGWHIECSAMSMEYLGDQIDIHGGGIDLKFPHHEAEIAQSEGATGKIPFVRYWLHTGTVHYLGKKMSKSEGNLELVSDILKKYSPNAIRWLLLSHHFSKSWEYEEKDLIQAQKNVNLVENAIKYANELTNNDHAINTFTQILDQNLDTPKALDFLLKMTKRSAKGLENLYTSLGFSLKKSKL</sequence>
<keyword evidence="7 9" id="KW-0648">Protein biosynthesis</keyword>
<comment type="cofactor">
    <cofactor evidence="9">
        <name>Zn(2+)</name>
        <dbReference type="ChEBI" id="CHEBI:29105"/>
    </cofactor>
    <text evidence="9">Binds 1 zinc ion per subunit.</text>
</comment>
<dbReference type="CDD" id="cd00672">
    <property type="entry name" value="CysRS_core"/>
    <property type="match status" value="1"/>
</dbReference>
<evidence type="ECO:0000313" key="11">
    <source>
        <dbReference type="EMBL" id="OGE27746.1"/>
    </source>
</evidence>
<dbReference type="InterPro" id="IPR032678">
    <property type="entry name" value="tRNA-synt_1_cat_dom"/>
</dbReference>
<feature type="domain" description="tRNA synthetases class I catalytic" evidence="10">
    <location>
        <begin position="14"/>
        <end position="323"/>
    </location>
</feature>
<evidence type="ECO:0000313" key="12">
    <source>
        <dbReference type="Proteomes" id="UP000177555"/>
    </source>
</evidence>
<evidence type="ECO:0000256" key="7">
    <source>
        <dbReference type="ARBA" id="ARBA00022917"/>
    </source>
</evidence>
<evidence type="ECO:0000259" key="10">
    <source>
        <dbReference type="Pfam" id="PF01406"/>
    </source>
</evidence>
<dbReference type="Pfam" id="PF01406">
    <property type="entry name" value="tRNA-synt_1e"/>
    <property type="match status" value="1"/>
</dbReference>
<dbReference type="PRINTS" id="PR00983">
    <property type="entry name" value="TRNASYNTHCYS"/>
</dbReference>
<evidence type="ECO:0000256" key="3">
    <source>
        <dbReference type="ARBA" id="ARBA00022723"/>
    </source>
</evidence>
<feature type="binding site" evidence="9">
    <location>
        <position position="27"/>
    </location>
    <ligand>
        <name>Zn(2+)</name>
        <dbReference type="ChEBI" id="CHEBI:29105"/>
    </ligand>
</feature>
<dbReference type="InterPro" id="IPR024909">
    <property type="entry name" value="Cys-tRNA/MSH_ligase"/>
</dbReference>
<evidence type="ECO:0000256" key="4">
    <source>
        <dbReference type="ARBA" id="ARBA00022741"/>
    </source>
</evidence>
<evidence type="ECO:0000256" key="5">
    <source>
        <dbReference type="ARBA" id="ARBA00022833"/>
    </source>
</evidence>
<dbReference type="EC" id="6.1.1.16" evidence="9"/>
<dbReference type="GO" id="GO:0008270">
    <property type="term" value="F:zinc ion binding"/>
    <property type="evidence" value="ECO:0007669"/>
    <property type="project" value="UniProtKB-UniRule"/>
</dbReference>
<dbReference type="GO" id="GO:0005524">
    <property type="term" value="F:ATP binding"/>
    <property type="evidence" value="ECO:0007669"/>
    <property type="project" value="UniProtKB-UniRule"/>
</dbReference>
<organism evidence="11 12">
    <name type="scientific">Candidatus Daviesbacteria bacterium RIFCSPHIGHO2_01_FULL_40_11</name>
    <dbReference type="NCBI Taxonomy" id="1797762"/>
    <lineage>
        <taxon>Bacteria</taxon>
        <taxon>Candidatus Daviesiibacteriota</taxon>
    </lineage>
</organism>
<comment type="subunit">
    <text evidence="1 9">Monomer.</text>
</comment>
<dbReference type="InterPro" id="IPR014729">
    <property type="entry name" value="Rossmann-like_a/b/a_fold"/>
</dbReference>
<dbReference type="NCBIfam" id="TIGR00435">
    <property type="entry name" value="cysS"/>
    <property type="match status" value="1"/>
</dbReference>
<proteinExistence type="inferred from homology"/>
<dbReference type="GO" id="GO:0006423">
    <property type="term" value="P:cysteinyl-tRNA aminoacylation"/>
    <property type="evidence" value="ECO:0007669"/>
    <property type="project" value="UniProtKB-UniRule"/>
</dbReference>
<dbReference type="Gene3D" id="3.40.50.620">
    <property type="entry name" value="HUPs"/>
    <property type="match status" value="1"/>
</dbReference>
<keyword evidence="3 9" id="KW-0479">Metal-binding</keyword>
<evidence type="ECO:0000256" key="2">
    <source>
        <dbReference type="ARBA" id="ARBA00022598"/>
    </source>
</evidence>
<comment type="similarity">
    <text evidence="9">Belongs to the class-I aminoacyl-tRNA synthetase family.</text>
</comment>
<dbReference type="Proteomes" id="UP000177555">
    <property type="component" value="Unassembled WGS sequence"/>
</dbReference>
<evidence type="ECO:0000256" key="9">
    <source>
        <dbReference type="HAMAP-Rule" id="MF_00041"/>
    </source>
</evidence>